<evidence type="ECO:0000313" key="2">
    <source>
        <dbReference type="Proteomes" id="UP000001903"/>
    </source>
</evidence>
<dbReference type="EMBL" id="CP001860">
    <property type="protein sequence ID" value="ADB60599.1"/>
    <property type="molecule type" value="Genomic_DNA"/>
</dbReference>
<name>D2RRN9_HALTV</name>
<dbReference type="STRING" id="543526.Htur_1714"/>
<proteinExistence type="predicted"/>
<dbReference type="eggNOG" id="arCOG02452">
    <property type="taxonomic scope" value="Archaea"/>
</dbReference>
<dbReference type="AlphaFoldDB" id="D2RRN9"/>
<dbReference type="OrthoDB" id="252760at2157"/>
<dbReference type="HOGENOM" id="CLU_1187753_0_0_2"/>
<dbReference type="RefSeq" id="WP_012942893.1">
    <property type="nucleotide sequence ID" value="NC_013743.1"/>
</dbReference>
<dbReference type="Proteomes" id="UP000001903">
    <property type="component" value="Chromosome"/>
</dbReference>
<organism evidence="1 2">
    <name type="scientific">Haloterrigena turkmenica (strain ATCC 51198 / DSM 5511 / JCM 9101 / NCIMB 13204 / VKM B-1734 / 4k)</name>
    <name type="common">Halococcus turkmenicus</name>
    <dbReference type="NCBI Taxonomy" id="543526"/>
    <lineage>
        <taxon>Archaea</taxon>
        <taxon>Methanobacteriati</taxon>
        <taxon>Methanobacteriota</taxon>
        <taxon>Stenosarchaea group</taxon>
        <taxon>Halobacteria</taxon>
        <taxon>Halobacteriales</taxon>
        <taxon>Natrialbaceae</taxon>
        <taxon>Haloterrigena</taxon>
    </lineage>
</organism>
<evidence type="ECO:0008006" key="3">
    <source>
        <dbReference type="Google" id="ProtNLM"/>
    </source>
</evidence>
<protein>
    <recommendedName>
        <fullName evidence="3">KaiC-like domain-containing protein</fullName>
    </recommendedName>
</protein>
<dbReference type="InterPro" id="IPR055927">
    <property type="entry name" value="DUF7504"/>
</dbReference>
<dbReference type="Pfam" id="PF24336">
    <property type="entry name" value="DUF7504"/>
    <property type="match status" value="1"/>
</dbReference>
<dbReference type="GeneID" id="8742308"/>
<evidence type="ECO:0000313" key="1">
    <source>
        <dbReference type="EMBL" id="ADB60599.1"/>
    </source>
</evidence>
<dbReference type="KEGG" id="htu:Htur_1714"/>
<accession>D2RRN9</accession>
<keyword evidence="2" id="KW-1185">Reference proteome</keyword>
<reference evidence="1 2" key="1">
    <citation type="journal article" date="2010" name="Stand. Genomic Sci.">
        <title>Complete genome sequence of Haloterrigena turkmenica type strain (4k).</title>
        <authorList>
            <person name="Saunders E."/>
            <person name="Tindall B.J."/>
            <person name="Fahnrich R."/>
            <person name="Lapidus A."/>
            <person name="Copeland A."/>
            <person name="Del Rio T.G."/>
            <person name="Lucas S."/>
            <person name="Chen F."/>
            <person name="Tice H."/>
            <person name="Cheng J.F."/>
            <person name="Han C."/>
            <person name="Detter J.C."/>
            <person name="Bruce D."/>
            <person name="Goodwin L."/>
            <person name="Chain P."/>
            <person name="Pitluck S."/>
            <person name="Pati A."/>
            <person name="Ivanova N."/>
            <person name="Mavromatis K."/>
            <person name="Chen A."/>
            <person name="Palaniappan K."/>
            <person name="Land M."/>
            <person name="Hauser L."/>
            <person name="Chang Y.J."/>
            <person name="Jeffries C.D."/>
            <person name="Brettin T."/>
            <person name="Rohde M."/>
            <person name="Goker M."/>
            <person name="Bristow J."/>
            <person name="Eisen J.A."/>
            <person name="Markowitz V."/>
            <person name="Hugenholtz P."/>
            <person name="Klenk H.P."/>
            <person name="Kyrpides N.C."/>
        </authorList>
    </citation>
    <scope>NUCLEOTIDE SEQUENCE [LARGE SCALE GENOMIC DNA]</scope>
    <source>
        <strain evidence="2">ATCC 51198 / DSM 5511 / JCM 9101 / NCIMB 13204 / VKM B-1734 / 4k</strain>
    </source>
</reference>
<sequence length="218" mass="24033">MGTERGGVAVGQADFAQTLARLKRDGSNVLLVGAETTDIHTALCHRLLGETDDGARYRLFVTDGCEPLAKTNDETDERTVRTIDYSALDPAATADAELRGRTPLGTLGIEIADAIDGFQGDADGLEPSQLRVCVDSLVALLEEHTVEKVFRLLHMTTSRVDTLQGMGHYHLPLDRDHEAVHLFEPLFDAVVETRVRDGVAEQRWELRDREAPTDWLSV</sequence>
<gene>
    <name evidence="1" type="ordered locus">Htur_1714</name>
</gene>